<dbReference type="Proteomes" id="UP000282613">
    <property type="component" value="Unassembled WGS sequence"/>
</dbReference>
<accession>A0A0R3W171</accession>
<dbReference type="AlphaFoldDB" id="A0A0R3W171"/>
<proteinExistence type="predicted"/>
<reference evidence="1 2" key="2">
    <citation type="submission" date="2018-11" db="EMBL/GenBank/DDBJ databases">
        <authorList>
            <consortium name="Pathogen Informatics"/>
        </authorList>
    </citation>
    <scope>NUCLEOTIDE SEQUENCE [LARGE SCALE GENOMIC DNA]</scope>
</reference>
<evidence type="ECO:0000313" key="1">
    <source>
        <dbReference type="EMBL" id="VDK31861.1"/>
    </source>
</evidence>
<gene>
    <name evidence="1" type="ORF">TASK_LOCUS3464</name>
</gene>
<name>A0A0R3W171_TAEAS</name>
<protein>
    <submittedName>
        <fullName evidence="3">KTSC domain-containing protein</fullName>
    </submittedName>
</protein>
<evidence type="ECO:0000313" key="2">
    <source>
        <dbReference type="Proteomes" id="UP000282613"/>
    </source>
</evidence>
<keyword evidence="2" id="KW-1185">Reference proteome</keyword>
<dbReference type="WBParaSite" id="TASK_0000346301-mRNA-1">
    <property type="protein sequence ID" value="TASK_0000346301-mRNA-1"/>
    <property type="gene ID" value="TASK_0000346301"/>
</dbReference>
<reference evidence="3" key="1">
    <citation type="submission" date="2017-02" db="UniProtKB">
        <authorList>
            <consortium name="WormBaseParasite"/>
        </authorList>
    </citation>
    <scope>IDENTIFICATION</scope>
</reference>
<evidence type="ECO:0000313" key="3">
    <source>
        <dbReference type="WBParaSite" id="TASK_0000346301-mRNA-1"/>
    </source>
</evidence>
<dbReference type="EMBL" id="UYRS01018300">
    <property type="protein sequence ID" value="VDK31861.1"/>
    <property type="molecule type" value="Genomic_DNA"/>
</dbReference>
<organism evidence="3">
    <name type="scientific">Taenia asiatica</name>
    <name type="common">Asian tapeworm</name>
    <dbReference type="NCBI Taxonomy" id="60517"/>
    <lineage>
        <taxon>Eukaryota</taxon>
        <taxon>Metazoa</taxon>
        <taxon>Spiralia</taxon>
        <taxon>Lophotrochozoa</taxon>
        <taxon>Platyhelminthes</taxon>
        <taxon>Cestoda</taxon>
        <taxon>Eucestoda</taxon>
        <taxon>Cyclophyllidea</taxon>
        <taxon>Taeniidae</taxon>
        <taxon>Taenia</taxon>
    </lineage>
</organism>
<sequence length="80" mass="9562">MAGRTCLEFECNIWDQADLNEVRALLNGCSAYVSQQYSTIHIENLTLDDFHTLLNRVRSSNFRVAYIERYERRQYYVVMF</sequence>